<accession>A0A329MEW4</accession>
<organism evidence="2 3">
    <name type="scientific">Paenibacillus contaminans</name>
    <dbReference type="NCBI Taxonomy" id="450362"/>
    <lineage>
        <taxon>Bacteria</taxon>
        <taxon>Bacillati</taxon>
        <taxon>Bacillota</taxon>
        <taxon>Bacilli</taxon>
        <taxon>Bacillales</taxon>
        <taxon>Paenibacillaceae</taxon>
        <taxon>Paenibacillus</taxon>
    </lineage>
</organism>
<keyword evidence="1" id="KW-1133">Transmembrane helix</keyword>
<dbReference type="OrthoDB" id="2652483at2"/>
<feature type="transmembrane region" description="Helical" evidence="1">
    <location>
        <begin position="7"/>
        <end position="28"/>
    </location>
</feature>
<evidence type="ECO:0000313" key="3">
    <source>
        <dbReference type="Proteomes" id="UP000250369"/>
    </source>
</evidence>
<keyword evidence="1" id="KW-0812">Transmembrane</keyword>
<protein>
    <submittedName>
        <fullName evidence="2">Uncharacterized protein</fullName>
    </submittedName>
</protein>
<proteinExistence type="predicted"/>
<comment type="caution">
    <text evidence="2">The sequence shown here is derived from an EMBL/GenBank/DDBJ whole genome shotgun (WGS) entry which is preliminary data.</text>
</comment>
<gene>
    <name evidence="2" type="ORF">DQG23_24565</name>
</gene>
<sequence>MKLKLRLIPVIVTFAASCIILFGGWFVYNSMAMENPLTQLLANEAGVQSVKADLSAGQVAFDLKVNKEASLIDLMHKATTEGNKQIGKREVKLNVQSDSSDKLDKWWSEALFGVAQAMETKQYAHIPKLLNDRAADQGIAVDAQIDDKYVYIRLTEGDHSKFEILPRDPGKMGVWPNE</sequence>
<dbReference type="RefSeq" id="WP_113033611.1">
    <property type="nucleotide sequence ID" value="NZ_QMFB01000016.1"/>
</dbReference>
<name>A0A329MEW4_9BACL</name>
<reference evidence="2 3" key="1">
    <citation type="journal article" date="2009" name="Int. J. Syst. Evol. Microbiol.">
        <title>Paenibacillus contaminans sp. nov., isolated from a contaminated laboratory plate.</title>
        <authorList>
            <person name="Chou J.H."/>
            <person name="Lee J.H."/>
            <person name="Lin M.C."/>
            <person name="Chang P.S."/>
            <person name="Arun A.B."/>
            <person name="Young C.C."/>
            <person name="Chen W.M."/>
        </authorList>
    </citation>
    <scope>NUCLEOTIDE SEQUENCE [LARGE SCALE GENOMIC DNA]</scope>
    <source>
        <strain evidence="2 3">CKOBP-6</strain>
    </source>
</reference>
<dbReference type="Proteomes" id="UP000250369">
    <property type="component" value="Unassembled WGS sequence"/>
</dbReference>
<keyword evidence="3" id="KW-1185">Reference proteome</keyword>
<dbReference type="AlphaFoldDB" id="A0A329MEW4"/>
<dbReference type="PROSITE" id="PS51257">
    <property type="entry name" value="PROKAR_LIPOPROTEIN"/>
    <property type="match status" value="1"/>
</dbReference>
<keyword evidence="1" id="KW-0472">Membrane</keyword>
<dbReference type="EMBL" id="QMFB01000016">
    <property type="protein sequence ID" value="RAV18480.1"/>
    <property type="molecule type" value="Genomic_DNA"/>
</dbReference>
<evidence type="ECO:0000256" key="1">
    <source>
        <dbReference type="SAM" id="Phobius"/>
    </source>
</evidence>
<evidence type="ECO:0000313" key="2">
    <source>
        <dbReference type="EMBL" id="RAV18480.1"/>
    </source>
</evidence>